<evidence type="ECO:0000256" key="10">
    <source>
        <dbReference type="ARBA" id="ARBA00023145"/>
    </source>
</evidence>
<dbReference type="Proteomes" id="UP000053647">
    <property type="component" value="Unassembled WGS sequence"/>
</dbReference>
<name>A0A0C9TJD1_PAXIN</name>
<dbReference type="EC" id="3.4.24.-" evidence="11"/>
<dbReference type="GO" id="GO:0005615">
    <property type="term" value="C:extracellular space"/>
    <property type="evidence" value="ECO:0007669"/>
    <property type="project" value="InterPro"/>
</dbReference>
<organism evidence="13 14">
    <name type="scientific">Paxillus involutus ATCC 200175</name>
    <dbReference type="NCBI Taxonomy" id="664439"/>
    <lineage>
        <taxon>Eukaryota</taxon>
        <taxon>Fungi</taxon>
        <taxon>Dikarya</taxon>
        <taxon>Basidiomycota</taxon>
        <taxon>Agaricomycotina</taxon>
        <taxon>Agaricomycetes</taxon>
        <taxon>Agaricomycetidae</taxon>
        <taxon>Boletales</taxon>
        <taxon>Paxilineae</taxon>
        <taxon>Paxillaceae</taxon>
        <taxon>Paxillus</taxon>
    </lineage>
</organism>
<dbReference type="GO" id="GO:0008270">
    <property type="term" value="F:zinc ion binding"/>
    <property type="evidence" value="ECO:0007669"/>
    <property type="project" value="InterPro"/>
</dbReference>
<dbReference type="Gene3D" id="1.10.390.10">
    <property type="entry name" value="Neutral Protease Domain 2"/>
    <property type="match status" value="1"/>
</dbReference>
<keyword evidence="10 11" id="KW-0865">Zymogen</keyword>
<dbReference type="OrthoDB" id="3227768at2759"/>
<dbReference type="SUPFAM" id="SSF55486">
    <property type="entry name" value="Metalloproteases ('zincins'), catalytic domain"/>
    <property type="match status" value="1"/>
</dbReference>
<evidence type="ECO:0000256" key="6">
    <source>
        <dbReference type="ARBA" id="ARBA00022723"/>
    </source>
</evidence>
<evidence type="ECO:0000313" key="14">
    <source>
        <dbReference type="Proteomes" id="UP000053647"/>
    </source>
</evidence>
<dbReference type="InterPro" id="IPR050371">
    <property type="entry name" value="Fungal_virulence_M36"/>
</dbReference>
<evidence type="ECO:0000256" key="3">
    <source>
        <dbReference type="ARBA" id="ARBA00006006"/>
    </source>
</evidence>
<comment type="subcellular location">
    <subcellularLocation>
        <location evidence="2 11">Secreted</location>
    </subcellularLocation>
</comment>
<dbReference type="EMBL" id="KN819886">
    <property type="protein sequence ID" value="KIJ07451.1"/>
    <property type="molecule type" value="Genomic_DNA"/>
</dbReference>
<protein>
    <recommendedName>
        <fullName evidence="11">Extracellular metalloproteinase</fullName>
        <ecNumber evidence="11">3.4.24.-</ecNumber>
    </recommendedName>
    <alternativeName>
        <fullName evidence="11">Fungalysin</fullName>
    </alternativeName>
</protein>
<keyword evidence="6 11" id="KW-0479">Metal-binding</keyword>
<comment type="cofactor">
    <cofactor evidence="1 11">
        <name>Zn(2+)</name>
        <dbReference type="ChEBI" id="CHEBI:29105"/>
    </cofactor>
</comment>
<sequence length="287" mass="31910">MVSRHVSRAGPRTLGVSVGVKAVVWGWGGSDFIATSLRSTSTYSDYAMGAWVSNRECGIRNYIYSLDTTVNPSTYETLDKPGYWGVHAIGEVWAEMLWVVQQRLIGTYGFSETLLPPTPNADGSLPSNDCYRPQTFNPLSGQANLEQFVRCEYLFTTRGFVSRTPSRPPTMSDLRFARLKSDPRFRRPKKHQSKVVVDERFKDLLEDGKKGKGARKRTVDEEGGADGEKTEKDTPAIAPIVDYARGTVLMESSDEEDNEDETSKRVPEEEDSDSDEGGFVTLGDDPS</sequence>
<comment type="similarity">
    <text evidence="3 11">Belongs to the peptidase M36 family.</text>
</comment>
<evidence type="ECO:0000256" key="9">
    <source>
        <dbReference type="ARBA" id="ARBA00023049"/>
    </source>
</evidence>
<keyword evidence="14" id="KW-1185">Reference proteome</keyword>
<feature type="region of interest" description="Disordered" evidence="12">
    <location>
        <begin position="208"/>
        <end position="287"/>
    </location>
</feature>
<dbReference type="GO" id="GO:0006508">
    <property type="term" value="P:proteolysis"/>
    <property type="evidence" value="ECO:0007669"/>
    <property type="project" value="UniProtKB-KW"/>
</dbReference>
<dbReference type="InterPro" id="IPR001842">
    <property type="entry name" value="Peptidase_M36"/>
</dbReference>
<dbReference type="AlphaFoldDB" id="A0A0C9TJD1"/>
<dbReference type="PANTHER" id="PTHR33478">
    <property type="entry name" value="EXTRACELLULAR METALLOPROTEINASE MEP"/>
    <property type="match status" value="1"/>
</dbReference>
<evidence type="ECO:0000256" key="1">
    <source>
        <dbReference type="ARBA" id="ARBA00001947"/>
    </source>
</evidence>
<dbReference type="GO" id="GO:0004222">
    <property type="term" value="F:metalloendopeptidase activity"/>
    <property type="evidence" value="ECO:0007669"/>
    <property type="project" value="InterPro"/>
</dbReference>
<evidence type="ECO:0000256" key="11">
    <source>
        <dbReference type="RuleBase" id="RU364017"/>
    </source>
</evidence>
<evidence type="ECO:0000256" key="7">
    <source>
        <dbReference type="ARBA" id="ARBA00022801"/>
    </source>
</evidence>
<keyword evidence="4 11" id="KW-0964">Secreted</keyword>
<dbReference type="HOGENOM" id="CLU_970106_0_0_1"/>
<proteinExistence type="inferred from homology"/>
<keyword evidence="7 11" id="KW-0378">Hydrolase</keyword>
<accession>A0A0C9TJD1</accession>
<reference evidence="14" key="2">
    <citation type="submission" date="2015-01" db="EMBL/GenBank/DDBJ databases">
        <title>Evolutionary Origins and Diversification of the Mycorrhizal Mutualists.</title>
        <authorList>
            <consortium name="DOE Joint Genome Institute"/>
            <consortium name="Mycorrhizal Genomics Consortium"/>
            <person name="Kohler A."/>
            <person name="Kuo A."/>
            <person name="Nagy L.G."/>
            <person name="Floudas D."/>
            <person name="Copeland A."/>
            <person name="Barry K.W."/>
            <person name="Cichocki N."/>
            <person name="Veneault-Fourrey C."/>
            <person name="LaButti K."/>
            <person name="Lindquist E.A."/>
            <person name="Lipzen A."/>
            <person name="Lundell T."/>
            <person name="Morin E."/>
            <person name="Murat C."/>
            <person name="Riley R."/>
            <person name="Ohm R."/>
            <person name="Sun H."/>
            <person name="Tunlid A."/>
            <person name="Henrissat B."/>
            <person name="Grigoriev I.V."/>
            <person name="Hibbett D.S."/>
            <person name="Martin F."/>
        </authorList>
    </citation>
    <scope>NUCLEOTIDE SEQUENCE [LARGE SCALE GENOMIC DNA]</scope>
    <source>
        <strain evidence="14">ATCC 200175</strain>
    </source>
</reference>
<evidence type="ECO:0000256" key="12">
    <source>
        <dbReference type="SAM" id="MobiDB-lite"/>
    </source>
</evidence>
<dbReference type="InterPro" id="IPR027268">
    <property type="entry name" value="Peptidase_M4/M1_CTD_sf"/>
</dbReference>
<evidence type="ECO:0000256" key="5">
    <source>
        <dbReference type="ARBA" id="ARBA00022670"/>
    </source>
</evidence>
<evidence type="ECO:0000256" key="8">
    <source>
        <dbReference type="ARBA" id="ARBA00022833"/>
    </source>
</evidence>
<evidence type="ECO:0000256" key="2">
    <source>
        <dbReference type="ARBA" id="ARBA00004613"/>
    </source>
</evidence>
<keyword evidence="8 11" id="KW-0862">Zinc</keyword>
<keyword evidence="5 11" id="KW-0645">Protease</keyword>
<keyword evidence="9 11" id="KW-0482">Metalloprotease</keyword>
<gene>
    <name evidence="13" type="ORF">PAXINDRAFT_19356</name>
</gene>
<dbReference type="Pfam" id="PF02128">
    <property type="entry name" value="Peptidase_M36"/>
    <property type="match status" value="1"/>
</dbReference>
<evidence type="ECO:0000256" key="4">
    <source>
        <dbReference type="ARBA" id="ARBA00022525"/>
    </source>
</evidence>
<evidence type="ECO:0000313" key="13">
    <source>
        <dbReference type="EMBL" id="KIJ07451.1"/>
    </source>
</evidence>
<dbReference type="PANTHER" id="PTHR33478:SF1">
    <property type="entry name" value="EXTRACELLULAR METALLOPROTEINASE MEP"/>
    <property type="match status" value="1"/>
</dbReference>
<reference evidence="13 14" key="1">
    <citation type="submission" date="2014-06" db="EMBL/GenBank/DDBJ databases">
        <authorList>
            <consortium name="DOE Joint Genome Institute"/>
            <person name="Kuo A."/>
            <person name="Kohler A."/>
            <person name="Nagy L.G."/>
            <person name="Floudas D."/>
            <person name="Copeland A."/>
            <person name="Barry K.W."/>
            <person name="Cichocki N."/>
            <person name="Veneault-Fourrey C."/>
            <person name="LaButti K."/>
            <person name="Lindquist E.A."/>
            <person name="Lipzen A."/>
            <person name="Lundell T."/>
            <person name="Morin E."/>
            <person name="Murat C."/>
            <person name="Sun H."/>
            <person name="Tunlid A."/>
            <person name="Henrissat B."/>
            <person name="Grigoriev I.V."/>
            <person name="Hibbett D.S."/>
            <person name="Martin F."/>
            <person name="Nordberg H.P."/>
            <person name="Cantor M.N."/>
            <person name="Hua S.X."/>
        </authorList>
    </citation>
    <scope>NUCLEOTIDE SEQUENCE [LARGE SCALE GENOMIC DNA]</scope>
    <source>
        <strain evidence="13 14">ATCC 200175</strain>
    </source>
</reference>